<dbReference type="EMBL" id="FTNE01000016">
    <property type="protein sequence ID" value="SIR11660.1"/>
    <property type="molecule type" value="Genomic_DNA"/>
</dbReference>
<organism evidence="2 3">
    <name type="scientific">Acidiphilium rubrum</name>
    <dbReference type="NCBI Taxonomy" id="526"/>
    <lineage>
        <taxon>Bacteria</taxon>
        <taxon>Pseudomonadati</taxon>
        <taxon>Pseudomonadota</taxon>
        <taxon>Alphaproteobacteria</taxon>
        <taxon>Acetobacterales</taxon>
        <taxon>Acidocellaceae</taxon>
        <taxon>Acidiphilium</taxon>
    </lineage>
</organism>
<dbReference type="Gene3D" id="2.130.10.10">
    <property type="entry name" value="YVTN repeat-like/Quinoprotein amine dehydrogenase"/>
    <property type="match status" value="2"/>
</dbReference>
<dbReference type="InterPro" id="IPR015943">
    <property type="entry name" value="WD40/YVTN_repeat-like_dom_sf"/>
</dbReference>
<protein>
    <recommendedName>
        <fullName evidence="4">40-residue YVTN family beta-propeller repeat-containing protein</fullName>
    </recommendedName>
</protein>
<keyword evidence="1" id="KW-0732">Signal</keyword>
<dbReference type="AlphaFoldDB" id="A0A8G2FGV8"/>
<dbReference type="PANTHER" id="PTHR47197:SF3">
    <property type="entry name" value="DIHYDRO-HEME D1 DEHYDROGENASE"/>
    <property type="match status" value="1"/>
</dbReference>
<accession>A0A8G2FGV8</accession>
<sequence>MTRFRLALALAASLLPAIAAAAPPQFALTGSIPIAGPVKWDYLTTQPGTNRLFAAEGDRVVVVDTETRKLIATIAPIDGAHGIALAPRLNRGFATAGIAGTVTMFNLKTLKPIKTIDVAPGPDAIAYDPATERVFVPNEKTQALIAIDARTGKIIKRIPFHADPEFIVTDGRGTAYLNLNSADQIAVVNTRTLKIMRRINVAPTCHGPTGLAIDRARQRLFVSCRNHAVDVVAARSGRILATLPIPAFSDAMRFDPSRNLAFAPSIDGTLTVIGAAGKHGYKIVQTLKTAPTARTMAFDQATQTAYLSAATIVKTLPPAPGKTYGRPVFAPGSFRILIVRAEHH</sequence>
<feature type="chain" id="PRO_5034165048" description="40-residue YVTN family beta-propeller repeat-containing protein" evidence="1">
    <location>
        <begin position="22"/>
        <end position="344"/>
    </location>
</feature>
<feature type="signal peptide" evidence="1">
    <location>
        <begin position="1"/>
        <end position="21"/>
    </location>
</feature>
<keyword evidence="3" id="KW-1185">Reference proteome</keyword>
<proteinExistence type="predicted"/>
<dbReference type="RefSeq" id="WP_029314035.1">
    <property type="nucleotide sequence ID" value="NZ_FTNE01000016.1"/>
</dbReference>
<dbReference type="SUPFAM" id="SSF51004">
    <property type="entry name" value="C-terminal (heme d1) domain of cytochrome cd1-nitrite reductase"/>
    <property type="match status" value="1"/>
</dbReference>
<dbReference type="InterPro" id="IPR051200">
    <property type="entry name" value="Host-pathogen_enzymatic-act"/>
</dbReference>
<dbReference type="PANTHER" id="PTHR47197">
    <property type="entry name" value="PROTEIN NIRF"/>
    <property type="match status" value="1"/>
</dbReference>
<reference evidence="2 3" key="1">
    <citation type="submission" date="2017-01" db="EMBL/GenBank/DDBJ databases">
        <authorList>
            <person name="Varghese N."/>
            <person name="Submissions S."/>
        </authorList>
    </citation>
    <scope>NUCLEOTIDE SEQUENCE [LARGE SCALE GENOMIC DNA]</scope>
    <source>
        <strain evidence="2 3">ATCC 35905</strain>
    </source>
</reference>
<dbReference type="InterPro" id="IPR011048">
    <property type="entry name" value="Haem_d1_sf"/>
</dbReference>
<evidence type="ECO:0000256" key="1">
    <source>
        <dbReference type="SAM" id="SignalP"/>
    </source>
</evidence>
<evidence type="ECO:0008006" key="4">
    <source>
        <dbReference type="Google" id="ProtNLM"/>
    </source>
</evidence>
<evidence type="ECO:0000313" key="3">
    <source>
        <dbReference type="Proteomes" id="UP000186308"/>
    </source>
</evidence>
<evidence type="ECO:0000313" key="2">
    <source>
        <dbReference type="EMBL" id="SIR11660.1"/>
    </source>
</evidence>
<name>A0A8G2FGV8_ACIRU</name>
<dbReference type="Proteomes" id="UP000186308">
    <property type="component" value="Unassembled WGS sequence"/>
</dbReference>
<dbReference type="OrthoDB" id="7187796at2"/>
<comment type="caution">
    <text evidence="2">The sequence shown here is derived from an EMBL/GenBank/DDBJ whole genome shotgun (WGS) entry which is preliminary data.</text>
</comment>
<gene>
    <name evidence="2" type="ORF">SAMN05421828_1167</name>
</gene>